<keyword evidence="3" id="KW-1185">Reference proteome</keyword>
<protein>
    <submittedName>
        <fullName evidence="2">Uncharacterized protein</fullName>
    </submittedName>
</protein>
<name>F0HA44_9BACT</name>
<reference evidence="2 3" key="1">
    <citation type="submission" date="2011-02" db="EMBL/GenBank/DDBJ databases">
        <authorList>
            <person name="Durkin A.S."/>
            <person name="Madupu R."/>
            <person name="Torralba M."/>
            <person name="Gillis M."/>
            <person name="Methe B."/>
            <person name="Sutton G."/>
            <person name="Nelson K.E."/>
        </authorList>
    </citation>
    <scope>NUCLEOTIDE SEQUENCE [LARGE SCALE GENOMIC DNA]</scope>
    <source>
        <strain evidence="2 3">CRIS 18C-A</strain>
    </source>
</reference>
<evidence type="ECO:0000313" key="3">
    <source>
        <dbReference type="Proteomes" id="UP000003155"/>
    </source>
</evidence>
<dbReference type="EMBL" id="AEXO01000100">
    <property type="protein sequence ID" value="EGC85302.1"/>
    <property type="molecule type" value="Genomic_DNA"/>
</dbReference>
<sequence>MENDVAYVLSAGIGFLCGEVRVIILVCSGMQTEKVHQNACWQLF</sequence>
<gene>
    <name evidence="2" type="ORF">HMPREF9303_0532</name>
</gene>
<proteinExistence type="predicted"/>
<dbReference type="AlphaFoldDB" id="F0HA44"/>
<dbReference type="Proteomes" id="UP000003155">
    <property type="component" value="Unassembled WGS sequence"/>
</dbReference>
<keyword evidence="1" id="KW-0472">Membrane</keyword>
<organism evidence="2 3">
    <name type="scientific">Prevotella denticola CRIS 18C-A</name>
    <dbReference type="NCBI Taxonomy" id="944557"/>
    <lineage>
        <taxon>Bacteria</taxon>
        <taxon>Pseudomonadati</taxon>
        <taxon>Bacteroidota</taxon>
        <taxon>Bacteroidia</taxon>
        <taxon>Bacteroidales</taxon>
        <taxon>Prevotellaceae</taxon>
        <taxon>Prevotella</taxon>
    </lineage>
</organism>
<accession>F0HA44</accession>
<keyword evidence="1" id="KW-1133">Transmembrane helix</keyword>
<keyword evidence="1" id="KW-0812">Transmembrane</keyword>
<evidence type="ECO:0000256" key="1">
    <source>
        <dbReference type="SAM" id="Phobius"/>
    </source>
</evidence>
<comment type="caution">
    <text evidence="2">The sequence shown here is derived from an EMBL/GenBank/DDBJ whole genome shotgun (WGS) entry which is preliminary data.</text>
</comment>
<feature type="transmembrane region" description="Helical" evidence="1">
    <location>
        <begin position="6"/>
        <end position="27"/>
    </location>
</feature>
<evidence type="ECO:0000313" key="2">
    <source>
        <dbReference type="EMBL" id="EGC85302.1"/>
    </source>
</evidence>